<comment type="caution">
    <text evidence="3">The sequence shown here is derived from an EMBL/GenBank/DDBJ whole genome shotgun (WGS) entry which is preliminary data.</text>
</comment>
<dbReference type="SUPFAM" id="SSF52402">
    <property type="entry name" value="Adenine nucleotide alpha hydrolases-like"/>
    <property type="match status" value="2"/>
</dbReference>
<dbReference type="AlphaFoldDB" id="A0A561SJX3"/>
<reference evidence="3 4" key="1">
    <citation type="submission" date="2019-06" db="EMBL/GenBank/DDBJ databases">
        <title>Sequencing the genomes of 1000 actinobacteria strains.</title>
        <authorList>
            <person name="Klenk H.-P."/>
        </authorList>
    </citation>
    <scope>NUCLEOTIDE SEQUENCE [LARGE SCALE GENOMIC DNA]</scope>
    <source>
        <strain evidence="3 4">DSM 45671</strain>
    </source>
</reference>
<sequence length="335" mass="34104">MAAVVAPAVRTPAQVAAAKAMDHVGVRDELAQLPWPEGGTVETHDERPVVVGVDASDSARAAADWAGDLAAVWGAPLHLLHSVPADAPVRAASPAWLRELADKAESAGAGASRADVVPGDTIELLTDRADRARMLVLGSYGEGASSGMLAGAVALALAGTVPCPVAVVRGVAPRVAPPRTGPVVVGVDGSATAHAAALLAADIAASMGAPLVAVHAWSDLAETESGLRRMHDDWAQLAEQGGAALAEEVRAVSEVRPALDVRPDLVRDTPLRALLRRAQDARMLVVGHRGGRVAEGMGLGSTSRALVEFAPCPVVVTPPVPAPVVPATHTTDPAR</sequence>
<dbReference type="Proteomes" id="UP000321261">
    <property type="component" value="Unassembled WGS sequence"/>
</dbReference>
<gene>
    <name evidence="3" type="ORF">FHX44_111027</name>
</gene>
<dbReference type="EMBL" id="VIWU01000001">
    <property type="protein sequence ID" value="TWF75143.1"/>
    <property type="molecule type" value="Genomic_DNA"/>
</dbReference>
<dbReference type="Pfam" id="PF00582">
    <property type="entry name" value="Usp"/>
    <property type="match status" value="2"/>
</dbReference>
<dbReference type="InterPro" id="IPR006015">
    <property type="entry name" value="Universal_stress_UspA"/>
</dbReference>
<dbReference type="PANTHER" id="PTHR46268">
    <property type="entry name" value="STRESS RESPONSE PROTEIN NHAX"/>
    <property type="match status" value="1"/>
</dbReference>
<evidence type="ECO:0000256" key="1">
    <source>
        <dbReference type="ARBA" id="ARBA00008791"/>
    </source>
</evidence>
<dbReference type="Gene3D" id="3.40.50.620">
    <property type="entry name" value="HUPs"/>
    <property type="match status" value="2"/>
</dbReference>
<dbReference type="PANTHER" id="PTHR46268:SF6">
    <property type="entry name" value="UNIVERSAL STRESS PROTEIN UP12"/>
    <property type="match status" value="1"/>
</dbReference>
<proteinExistence type="inferred from homology"/>
<keyword evidence="4" id="KW-1185">Reference proteome</keyword>
<dbReference type="OrthoDB" id="3572116at2"/>
<name>A0A561SJX3_9PSEU</name>
<dbReference type="InterPro" id="IPR006016">
    <property type="entry name" value="UspA"/>
</dbReference>
<evidence type="ECO:0000313" key="4">
    <source>
        <dbReference type="Proteomes" id="UP000321261"/>
    </source>
</evidence>
<organism evidence="3 4">
    <name type="scientific">Pseudonocardia hierapolitana</name>
    <dbReference type="NCBI Taxonomy" id="1128676"/>
    <lineage>
        <taxon>Bacteria</taxon>
        <taxon>Bacillati</taxon>
        <taxon>Actinomycetota</taxon>
        <taxon>Actinomycetes</taxon>
        <taxon>Pseudonocardiales</taxon>
        <taxon>Pseudonocardiaceae</taxon>
        <taxon>Pseudonocardia</taxon>
    </lineage>
</organism>
<protein>
    <submittedName>
        <fullName evidence="3">Nucleotide-binding universal stress UspA family protein</fullName>
    </submittedName>
</protein>
<feature type="domain" description="UspA" evidence="2">
    <location>
        <begin position="182"/>
        <end position="318"/>
    </location>
</feature>
<dbReference type="InterPro" id="IPR014729">
    <property type="entry name" value="Rossmann-like_a/b/a_fold"/>
</dbReference>
<evidence type="ECO:0000313" key="3">
    <source>
        <dbReference type="EMBL" id="TWF75143.1"/>
    </source>
</evidence>
<accession>A0A561SJX3</accession>
<evidence type="ECO:0000259" key="2">
    <source>
        <dbReference type="Pfam" id="PF00582"/>
    </source>
</evidence>
<comment type="similarity">
    <text evidence="1">Belongs to the universal stress protein A family.</text>
</comment>
<feature type="domain" description="UspA" evidence="2">
    <location>
        <begin position="47"/>
        <end position="169"/>
    </location>
</feature>
<dbReference type="PRINTS" id="PR01438">
    <property type="entry name" value="UNVRSLSTRESS"/>
</dbReference>